<evidence type="ECO:0000313" key="3">
    <source>
        <dbReference type="Proteomes" id="UP000256379"/>
    </source>
</evidence>
<dbReference type="OrthoDB" id="9798855at2"/>
<dbReference type="Gene3D" id="3.30.70.330">
    <property type="match status" value="1"/>
</dbReference>
<dbReference type="GO" id="GO:0003723">
    <property type="term" value="F:RNA binding"/>
    <property type="evidence" value="ECO:0007669"/>
    <property type="project" value="InterPro"/>
</dbReference>
<dbReference type="PROSITE" id="PS50102">
    <property type="entry name" value="RRM"/>
    <property type="match status" value="1"/>
</dbReference>
<dbReference type="EMBL" id="NXLQ01000002">
    <property type="protein sequence ID" value="RDU66967.1"/>
    <property type="molecule type" value="Genomic_DNA"/>
</dbReference>
<gene>
    <name evidence="2" type="ORF">CQA53_01500</name>
</gene>
<evidence type="ECO:0000313" key="2">
    <source>
        <dbReference type="EMBL" id="RDU66967.1"/>
    </source>
</evidence>
<dbReference type="InterPro" id="IPR000504">
    <property type="entry name" value="RRM_dom"/>
</dbReference>
<organism evidence="2 3">
    <name type="scientific">Helicobacter didelphidarum</name>
    <dbReference type="NCBI Taxonomy" id="2040648"/>
    <lineage>
        <taxon>Bacteria</taxon>
        <taxon>Pseudomonadati</taxon>
        <taxon>Campylobacterota</taxon>
        <taxon>Epsilonproteobacteria</taxon>
        <taxon>Campylobacterales</taxon>
        <taxon>Helicobacteraceae</taxon>
        <taxon>Helicobacter</taxon>
    </lineage>
</organism>
<feature type="domain" description="RRM" evidence="1">
    <location>
        <begin position="2"/>
        <end position="79"/>
    </location>
</feature>
<dbReference type="RefSeq" id="WP_115542262.1">
    <property type="nucleotide sequence ID" value="NZ_NXLQ01000002.1"/>
</dbReference>
<reference evidence="2 3" key="1">
    <citation type="submission" date="2018-04" db="EMBL/GenBank/DDBJ databases">
        <title>Novel Campyloabacter and Helicobacter Species and Strains.</title>
        <authorList>
            <person name="Mannion A.J."/>
            <person name="Shen Z."/>
            <person name="Fox J.G."/>
        </authorList>
    </citation>
    <scope>NUCLEOTIDE SEQUENCE [LARGE SCALE GENOMIC DNA]</scope>
    <source>
        <strain evidence="2 3">MIT 17-337</strain>
    </source>
</reference>
<dbReference type="PANTHER" id="PTHR15241:SF304">
    <property type="entry name" value="RRM DOMAIN-CONTAINING PROTEIN"/>
    <property type="match status" value="1"/>
</dbReference>
<sequence length="81" mass="9161">MKSIYVGNLPYRATQEEIRDLFAQFGEVLSSVMINDKVTKKFKGYAFIEMEDENANTAIATLNGETFLGRILKVNEANQKP</sequence>
<dbReference type="Proteomes" id="UP000256379">
    <property type="component" value="Unassembled WGS sequence"/>
</dbReference>
<protein>
    <submittedName>
        <fullName evidence="2">RNA-binding protein</fullName>
    </submittedName>
</protein>
<dbReference type="AlphaFoldDB" id="A0A3D8INV7"/>
<name>A0A3D8INV7_9HELI</name>
<keyword evidence="3" id="KW-1185">Reference proteome</keyword>
<comment type="caution">
    <text evidence="2">The sequence shown here is derived from an EMBL/GenBank/DDBJ whole genome shotgun (WGS) entry which is preliminary data.</text>
</comment>
<dbReference type="SMART" id="SM00360">
    <property type="entry name" value="RRM"/>
    <property type="match status" value="1"/>
</dbReference>
<dbReference type="InterPro" id="IPR035979">
    <property type="entry name" value="RBD_domain_sf"/>
</dbReference>
<proteinExistence type="predicted"/>
<evidence type="ECO:0000259" key="1">
    <source>
        <dbReference type="PROSITE" id="PS50102"/>
    </source>
</evidence>
<accession>A0A3D8INV7</accession>
<dbReference type="SUPFAM" id="SSF54928">
    <property type="entry name" value="RNA-binding domain, RBD"/>
    <property type="match status" value="1"/>
</dbReference>
<dbReference type="PANTHER" id="PTHR15241">
    <property type="entry name" value="TRANSFORMER-2-RELATED"/>
    <property type="match status" value="1"/>
</dbReference>
<dbReference type="InterPro" id="IPR012677">
    <property type="entry name" value="Nucleotide-bd_a/b_plait_sf"/>
</dbReference>
<dbReference type="Pfam" id="PF00076">
    <property type="entry name" value="RRM_1"/>
    <property type="match status" value="1"/>
</dbReference>